<gene>
    <name evidence="2" type="ORF">AALO_G00108910</name>
</gene>
<dbReference type="InterPro" id="IPR008906">
    <property type="entry name" value="HATC_C_dom"/>
</dbReference>
<keyword evidence="3" id="KW-1185">Reference proteome</keyword>
<name>A0AAV6GUX3_9TELE</name>
<dbReference type="GO" id="GO:0046983">
    <property type="term" value="F:protein dimerization activity"/>
    <property type="evidence" value="ECO:0007669"/>
    <property type="project" value="InterPro"/>
</dbReference>
<dbReference type="SUPFAM" id="SSF53098">
    <property type="entry name" value="Ribonuclease H-like"/>
    <property type="match status" value="1"/>
</dbReference>
<comment type="caution">
    <text evidence="2">The sequence shown here is derived from an EMBL/GenBank/DDBJ whole genome shotgun (WGS) entry which is preliminary data.</text>
</comment>
<sequence length="147" mass="16811">MDPSKSWMRNPFEVSLPVSQLSIQEQEQLIDLSSDAALQLQLKKKPLVDFWTEAMVAYPSLAKQAMKVLISFATTYLCESGFSALTAVKTKYRQRLHTVEKDAFNCLQLRQTSQSFVKTCRPTRRIDIGRSNKRCAQLRSPFFSICP</sequence>
<organism evidence="2 3">
    <name type="scientific">Alosa alosa</name>
    <name type="common">allis shad</name>
    <dbReference type="NCBI Taxonomy" id="278164"/>
    <lineage>
        <taxon>Eukaryota</taxon>
        <taxon>Metazoa</taxon>
        <taxon>Chordata</taxon>
        <taxon>Craniata</taxon>
        <taxon>Vertebrata</taxon>
        <taxon>Euteleostomi</taxon>
        <taxon>Actinopterygii</taxon>
        <taxon>Neopterygii</taxon>
        <taxon>Teleostei</taxon>
        <taxon>Clupei</taxon>
        <taxon>Clupeiformes</taxon>
        <taxon>Clupeoidei</taxon>
        <taxon>Clupeidae</taxon>
        <taxon>Alosa</taxon>
    </lineage>
</organism>
<dbReference type="InterPro" id="IPR012337">
    <property type="entry name" value="RNaseH-like_sf"/>
</dbReference>
<dbReference type="EMBL" id="JADWDJ010000008">
    <property type="protein sequence ID" value="KAG5276716.1"/>
    <property type="molecule type" value="Genomic_DNA"/>
</dbReference>
<dbReference type="PANTHER" id="PTHR45913">
    <property type="entry name" value="EPM2A-INTERACTING PROTEIN 1"/>
    <property type="match status" value="1"/>
</dbReference>
<evidence type="ECO:0000313" key="2">
    <source>
        <dbReference type="EMBL" id="KAG5276716.1"/>
    </source>
</evidence>
<reference evidence="2" key="1">
    <citation type="submission" date="2020-10" db="EMBL/GenBank/DDBJ databases">
        <title>Chromosome-scale genome assembly of the Allis shad, Alosa alosa.</title>
        <authorList>
            <person name="Margot Z."/>
            <person name="Christophe K."/>
            <person name="Cabau C."/>
            <person name="Louis A."/>
            <person name="Berthelot C."/>
            <person name="Parey E."/>
            <person name="Roest Crollius H."/>
            <person name="Montfort J."/>
            <person name="Robinson-Rechavi M."/>
            <person name="Bucao C."/>
            <person name="Bouchez O."/>
            <person name="Gislard M."/>
            <person name="Lluch J."/>
            <person name="Milhes M."/>
            <person name="Lampietro C."/>
            <person name="Lopez Roques C."/>
            <person name="Donnadieu C."/>
            <person name="Braasch I."/>
            <person name="Desvignes T."/>
            <person name="Postlethwait J."/>
            <person name="Bobe J."/>
            <person name="Guiguen Y."/>
        </authorList>
    </citation>
    <scope>NUCLEOTIDE SEQUENCE</scope>
    <source>
        <strain evidence="2">M-15738</strain>
        <tissue evidence="2">Blood</tissue>
    </source>
</reference>
<dbReference type="Pfam" id="PF05699">
    <property type="entry name" value="Dimer_Tnp_hAT"/>
    <property type="match status" value="1"/>
</dbReference>
<evidence type="ECO:0000313" key="3">
    <source>
        <dbReference type="Proteomes" id="UP000823561"/>
    </source>
</evidence>
<protein>
    <recommendedName>
        <fullName evidence="1">HAT C-terminal dimerisation domain-containing protein</fullName>
    </recommendedName>
</protein>
<dbReference type="AlphaFoldDB" id="A0AAV6GUX3"/>
<dbReference type="Proteomes" id="UP000823561">
    <property type="component" value="Chromosome 8"/>
</dbReference>
<accession>A0AAV6GUX3</accession>
<evidence type="ECO:0000259" key="1">
    <source>
        <dbReference type="Pfam" id="PF05699"/>
    </source>
</evidence>
<proteinExistence type="predicted"/>
<dbReference type="PANTHER" id="PTHR45913:SF19">
    <property type="entry name" value="LOW QUALITY PROTEIN: ZINC FINGER BED DOMAIN-CONTAINING PROTEIN 5-LIKE"/>
    <property type="match status" value="1"/>
</dbReference>
<feature type="domain" description="HAT C-terminal dimerisation" evidence="1">
    <location>
        <begin position="43"/>
        <end position="107"/>
    </location>
</feature>